<reference evidence="7 8" key="1">
    <citation type="submission" date="2019-08" db="EMBL/GenBank/DDBJ databases">
        <title>Complete genome sequence of Thermosulfurimonas marina SU872T, an anaerobic thermophilic chemolithoautotrophic bacterium isolated from a shallow marine hydrothermal vent.</title>
        <authorList>
            <person name="Allioux M."/>
            <person name="Jebbar M."/>
            <person name="Slobodkina G."/>
            <person name="Slobodkin A."/>
            <person name="Moalic Y."/>
            <person name="Frolova A."/>
            <person name="Shao Z."/>
            <person name="Alain K."/>
        </authorList>
    </citation>
    <scope>NUCLEOTIDE SEQUENCE [LARGE SCALE GENOMIC DNA]</scope>
    <source>
        <strain evidence="7 8">SU872</strain>
    </source>
</reference>
<proteinExistence type="predicted"/>
<keyword evidence="3 6" id="KW-0812">Transmembrane</keyword>
<dbReference type="InterPro" id="IPR050833">
    <property type="entry name" value="Poly_Biosynth_Transport"/>
</dbReference>
<organism evidence="7 8">
    <name type="scientific">Thermosulfurimonas marina</name>
    <dbReference type="NCBI Taxonomy" id="2047767"/>
    <lineage>
        <taxon>Bacteria</taxon>
        <taxon>Pseudomonadati</taxon>
        <taxon>Thermodesulfobacteriota</taxon>
        <taxon>Thermodesulfobacteria</taxon>
        <taxon>Thermodesulfobacteriales</taxon>
        <taxon>Thermodesulfobacteriaceae</taxon>
        <taxon>Thermosulfurimonas</taxon>
    </lineage>
</organism>
<evidence type="ECO:0000256" key="4">
    <source>
        <dbReference type="ARBA" id="ARBA00022989"/>
    </source>
</evidence>
<dbReference type="Proteomes" id="UP000501253">
    <property type="component" value="Chromosome"/>
</dbReference>
<keyword evidence="8" id="KW-1185">Reference proteome</keyword>
<name>A0A6H1WRW6_9BACT</name>
<accession>A0A6H1WRW6</accession>
<dbReference type="AlphaFoldDB" id="A0A6H1WRW6"/>
<dbReference type="RefSeq" id="WP_168719253.1">
    <property type="nucleotide sequence ID" value="NZ_CP042909.1"/>
</dbReference>
<feature type="transmembrane region" description="Helical" evidence="6">
    <location>
        <begin position="278"/>
        <end position="302"/>
    </location>
</feature>
<evidence type="ECO:0000313" key="8">
    <source>
        <dbReference type="Proteomes" id="UP000501253"/>
    </source>
</evidence>
<feature type="transmembrane region" description="Helical" evidence="6">
    <location>
        <begin position="353"/>
        <end position="378"/>
    </location>
</feature>
<dbReference type="PANTHER" id="PTHR30250:SF11">
    <property type="entry name" value="O-ANTIGEN TRANSPORTER-RELATED"/>
    <property type="match status" value="1"/>
</dbReference>
<feature type="transmembrane region" description="Helical" evidence="6">
    <location>
        <begin position="323"/>
        <end position="347"/>
    </location>
</feature>
<feature type="transmembrane region" description="Helical" evidence="6">
    <location>
        <begin position="385"/>
        <end position="404"/>
    </location>
</feature>
<evidence type="ECO:0000256" key="2">
    <source>
        <dbReference type="ARBA" id="ARBA00022475"/>
    </source>
</evidence>
<dbReference type="Pfam" id="PF01943">
    <property type="entry name" value="Polysacc_synt"/>
    <property type="match status" value="1"/>
</dbReference>
<feature type="transmembrane region" description="Helical" evidence="6">
    <location>
        <begin position="176"/>
        <end position="195"/>
    </location>
</feature>
<dbReference type="PANTHER" id="PTHR30250">
    <property type="entry name" value="PST FAMILY PREDICTED COLANIC ACID TRANSPORTER"/>
    <property type="match status" value="1"/>
</dbReference>
<feature type="transmembrane region" description="Helical" evidence="6">
    <location>
        <begin position="410"/>
        <end position="432"/>
    </location>
</feature>
<dbReference type="GO" id="GO:0005886">
    <property type="term" value="C:plasma membrane"/>
    <property type="evidence" value="ECO:0007669"/>
    <property type="project" value="UniProtKB-SubCell"/>
</dbReference>
<evidence type="ECO:0000313" key="7">
    <source>
        <dbReference type="EMBL" id="QJA05899.1"/>
    </source>
</evidence>
<evidence type="ECO:0000256" key="6">
    <source>
        <dbReference type="SAM" id="Phobius"/>
    </source>
</evidence>
<keyword evidence="4 6" id="KW-1133">Transmembrane helix</keyword>
<feature type="transmembrane region" description="Helical" evidence="6">
    <location>
        <begin position="240"/>
        <end position="258"/>
    </location>
</feature>
<dbReference type="EMBL" id="CP042909">
    <property type="protein sequence ID" value="QJA05899.1"/>
    <property type="molecule type" value="Genomic_DNA"/>
</dbReference>
<dbReference type="InterPro" id="IPR002797">
    <property type="entry name" value="Polysacc_synth"/>
</dbReference>
<dbReference type="CDD" id="cd13128">
    <property type="entry name" value="MATE_Wzx_like"/>
    <property type="match status" value="1"/>
</dbReference>
<feature type="transmembrane region" description="Helical" evidence="6">
    <location>
        <begin position="201"/>
        <end position="220"/>
    </location>
</feature>
<keyword evidence="5 6" id="KW-0472">Membrane</keyword>
<gene>
    <name evidence="7" type="ORF">FVE67_03400</name>
</gene>
<keyword evidence="2" id="KW-1003">Cell membrane</keyword>
<dbReference type="KEGG" id="tmai:FVE67_03400"/>
<feature type="transmembrane region" description="Helical" evidence="6">
    <location>
        <begin position="54"/>
        <end position="78"/>
    </location>
</feature>
<protein>
    <submittedName>
        <fullName evidence="7">Flippase</fullName>
    </submittedName>
</protein>
<feature type="transmembrane region" description="Helical" evidence="6">
    <location>
        <begin position="101"/>
        <end position="124"/>
    </location>
</feature>
<comment type="subcellular location">
    <subcellularLocation>
        <location evidence="1">Cell membrane</location>
        <topology evidence="1">Multi-pass membrane protein</topology>
    </subcellularLocation>
</comment>
<feature type="transmembrane region" description="Helical" evidence="6">
    <location>
        <begin position="136"/>
        <end position="156"/>
    </location>
</feature>
<evidence type="ECO:0000256" key="5">
    <source>
        <dbReference type="ARBA" id="ARBA00023136"/>
    </source>
</evidence>
<evidence type="ECO:0000256" key="1">
    <source>
        <dbReference type="ARBA" id="ARBA00004651"/>
    </source>
</evidence>
<sequence length="452" mass="50773">MIDIPAVEKFKARINGDPHLKELIKGSLTFFVLRVLGFAVAYIFTLSVTRNLGAGAWGIFALCLTVLQITSVIGRLGLDTALLRFIAQYNAQGKGATARSIYLKSLILVVPFSLSLSVALYFLAPVLSEKVFGKSYLTPYLRFTVLAVIPFVLLYINSESLRAFKKIKEYTIFQNLLPFLIALFFLGIFFTYLHIKSTEAVIYAYVIGIGIAFLLSSLLLQREFVKTNGIREDISLRDILSVSFPMLMSSSLSMIMSWTDTIMLGMWRTEEEVGIYNVAVRLSTITSFTLMAINSIAAPKFAEFWGKNDLEGLKKVAQQSTKLIFWNSAPILVLYIFFPEFFMGIFGEEFKKGAMALVILSLGQFVNAASGSVGYILNMTNNQRILLYTALLSTLVNIVLNFILIPKYGLLGAAISTAITVTLWNILCILYLKVNYKLRFFYLPNFLERRCF</sequence>
<feature type="transmembrane region" description="Helical" evidence="6">
    <location>
        <begin position="28"/>
        <end position="48"/>
    </location>
</feature>
<evidence type="ECO:0000256" key="3">
    <source>
        <dbReference type="ARBA" id="ARBA00022692"/>
    </source>
</evidence>